<sequence>MKRKFHYVLQAKGGVGKSLFTYLKALSERDGSSLFVDVDHSTKTSTRQLKFLGDSRMETLSLIGKRDMIVRDIFIGYVESLVNAPFDEIFMDFGAPESEQFPSLLSRDLNFKTWCDRLGNEAIFHIIIAGGGAYRACVEYLEKMIQVTQGRFRVIVWQNINTFSQFPKLALELSDNCTRFGLELRQFGDFDADTLLGNQILDGIRNGYSLDEYPFGAQICLETELENNFNDEPGQ</sequence>
<comment type="caution">
    <text evidence="1">The sequence shown here is derived from an EMBL/GenBank/DDBJ whole genome shotgun (WGS) entry which is preliminary data.</text>
</comment>
<dbReference type="Proteomes" id="UP000680038">
    <property type="component" value="Unassembled WGS sequence"/>
</dbReference>
<evidence type="ECO:0008006" key="3">
    <source>
        <dbReference type="Google" id="ProtNLM"/>
    </source>
</evidence>
<gene>
    <name evidence="1" type="ORF">DYBT9275_05322</name>
</gene>
<dbReference type="EMBL" id="CAJRAF010000002">
    <property type="protein sequence ID" value="CAG5013034.1"/>
    <property type="molecule type" value="Genomic_DNA"/>
</dbReference>
<organism evidence="1 2">
    <name type="scientific">Dyadobacter helix</name>
    <dbReference type="NCBI Taxonomy" id="2822344"/>
    <lineage>
        <taxon>Bacteria</taxon>
        <taxon>Pseudomonadati</taxon>
        <taxon>Bacteroidota</taxon>
        <taxon>Cytophagia</taxon>
        <taxon>Cytophagales</taxon>
        <taxon>Spirosomataceae</taxon>
        <taxon>Dyadobacter</taxon>
    </lineage>
</organism>
<keyword evidence="2" id="KW-1185">Reference proteome</keyword>
<evidence type="ECO:0000313" key="1">
    <source>
        <dbReference type="EMBL" id="CAG5013034.1"/>
    </source>
</evidence>
<protein>
    <recommendedName>
        <fullName evidence="3">CobQ/CobB/MinD/ParA nucleotide binding domain-containing protein</fullName>
    </recommendedName>
</protein>
<accession>A0A916JG18</accession>
<name>A0A916JG18_9BACT</name>
<dbReference type="RefSeq" id="WP_215241531.1">
    <property type="nucleotide sequence ID" value="NZ_CAJRAF010000002.1"/>
</dbReference>
<dbReference type="AlphaFoldDB" id="A0A916JG18"/>
<evidence type="ECO:0000313" key="2">
    <source>
        <dbReference type="Proteomes" id="UP000680038"/>
    </source>
</evidence>
<proteinExistence type="predicted"/>
<reference evidence="1" key="1">
    <citation type="submission" date="2021-04" db="EMBL/GenBank/DDBJ databases">
        <authorList>
            <person name="Rodrigo-Torres L."/>
            <person name="Arahal R. D."/>
            <person name="Lucena T."/>
        </authorList>
    </citation>
    <scope>NUCLEOTIDE SEQUENCE</scope>
    <source>
        <strain evidence="1">CECT 9275</strain>
    </source>
</reference>